<keyword evidence="3" id="KW-0548">Nucleotidyltransferase</keyword>
<dbReference type="PANTHER" id="PTHR34047:SF8">
    <property type="entry name" value="PROTEIN YKFC"/>
    <property type="match status" value="1"/>
</dbReference>
<keyword evidence="12" id="KW-1185">Reference proteome</keyword>
<dbReference type="PROSITE" id="PS50878">
    <property type="entry name" value="RT_POL"/>
    <property type="match status" value="1"/>
</dbReference>
<comment type="similarity">
    <text evidence="8">Belongs to the bacterial reverse transcriptase family.</text>
</comment>
<dbReference type="InterPro" id="IPR013597">
    <property type="entry name" value="Mat_intron_G2"/>
</dbReference>
<reference evidence="11 12" key="1">
    <citation type="submission" date="2021-01" db="EMBL/GenBank/DDBJ databases">
        <title>Genomic Encyclopedia of Type Strains, Phase IV (KMG-IV): sequencing the most valuable type-strain genomes for metagenomic binning, comparative biology and taxonomic classification.</title>
        <authorList>
            <person name="Goeker M."/>
        </authorList>
    </citation>
    <scope>NUCLEOTIDE SEQUENCE [LARGE SCALE GENOMIC DNA]</scope>
    <source>
        <strain evidence="11 12">DSM 105453</strain>
    </source>
</reference>
<dbReference type="InterPro" id="IPR000477">
    <property type="entry name" value="RT_dom"/>
</dbReference>
<evidence type="ECO:0000256" key="3">
    <source>
        <dbReference type="ARBA" id="ARBA00022695"/>
    </source>
</evidence>
<dbReference type="NCBIfam" id="TIGR04416">
    <property type="entry name" value="group_II_RT_mat"/>
    <property type="match status" value="1"/>
</dbReference>
<dbReference type="SUPFAM" id="SSF56672">
    <property type="entry name" value="DNA/RNA polymerases"/>
    <property type="match status" value="1"/>
</dbReference>
<evidence type="ECO:0000313" key="11">
    <source>
        <dbReference type="EMBL" id="MBM7717712.1"/>
    </source>
</evidence>
<dbReference type="PRINTS" id="PR00866">
    <property type="entry name" value="RNADNAPOLMS"/>
</dbReference>
<protein>
    <recommendedName>
        <fullName evidence="1">RNA-directed DNA polymerase</fullName>
        <ecNumber evidence="1">2.7.7.49</ecNumber>
    </recommendedName>
</protein>
<proteinExistence type="inferred from homology"/>
<dbReference type="InterPro" id="IPR000123">
    <property type="entry name" value="Reverse_transcriptase_msDNA"/>
</dbReference>
<accession>A0ABS2RDH6</accession>
<dbReference type="EMBL" id="JAFBFH010000075">
    <property type="protein sequence ID" value="MBM7717712.1"/>
    <property type="molecule type" value="Genomic_DNA"/>
</dbReference>
<dbReference type="CDD" id="cd01651">
    <property type="entry name" value="RT_G2_intron"/>
    <property type="match status" value="1"/>
</dbReference>
<dbReference type="InterPro" id="IPR043128">
    <property type="entry name" value="Rev_trsase/Diguanyl_cyclase"/>
</dbReference>
<evidence type="ECO:0000256" key="6">
    <source>
        <dbReference type="ARBA" id="ARBA00022918"/>
    </source>
</evidence>
<dbReference type="Pfam" id="PF08388">
    <property type="entry name" value="GIIM"/>
    <property type="match status" value="1"/>
</dbReference>
<evidence type="ECO:0000256" key="1">
    <source>
        <dbReference type="ARBA" id="ARBA00012493"/>
    </source>
</evidence>
<organism evidence="11 12">
    <name type="scientific">Siminovitchia thermophila</name>
    <dbReference type="NCBI Taxonomy" id="1245522"/>
    <lineage>
        <taxon>Bacteria</taxon>
        <taxon>Bacillati</taxon>
        <taxon>Bacillota</taxon>
        <taxon>Bacilli</taxon>
        <taxon>Bacillales</taxon>
        <taxon>Bacillaceae</taxon>
        <taxon>Siminovitchia</taxon>
    </lineage>
</organism>
<evidence type="ECO:0000259" key="10">
    <source>
        <dbReference type="PROSITE" id="PS50878"/>
    </source>
</evidence>
<keyword evidence="6 11" id="KW-0695">RNA-directed DNA polymerase</keyword>
<dbReference type="InterPro" id="IPR051083">
    <property type="entry name" value="GrpII_Intron_Splice-Mob/Def"/>
</dbReference>
<dbReference type="RefSeq" id="WP_139345537.1">
    <property type="nucleotide sequence ID" value="NZ_JAFBFH010000075.1"/>
</dbReference>
<dbReference type="Pfam" id="PF00078">
    <property type="entry name" value="RVT_1"/>
    <property type="match status" value="1"/>
</dbReference>
<evidence type="ECO:0000256" key="8">
    <source>
        <dbReference type="ARBA" id="ARBA00034120"/>
    </source>
</evidence>
<dbReference type="InterPro" id="IPR043502">
    <property type="entry name" value="DNA/RNA_pol_sf"/>
</dbReference>
<dbReference type="EC" id="2.7.7.49" evidence="1"/>
<comment type="catalytic activity">
    <reaction evidence="9">
        <text>DNA(n) + a 2'-deoxyribonucleoside 5'-triphosphate = DNA(n+1) + diphosphate</text>
        <dbReference type="Rhea" id="RHEA:22508"/>
        <dbReference type="Rhea" id="RHEA-COMP:17339"/>
        <dbReference type="Rhea" id="RHEA-COMP:17340"/>
        <dbReference type="ChEBI" id="CHEBI:33019"/>
        <dbReference type="ChEBI" id="CHEBI:61560"/>
        <dbReference type="ChEBI" id="CHEBI:173112"/>
        <dbReference type="EC" id="2.7.7.49"/>
    </reaction>
</comment>
<keyword evidence="2" id="KW-0808">Transferase</keyword>
<keyword evidence="4" id="KW-0479">Metal-binding</keyword>
<feature type="domain" description="Reverse transcriptase" evidence="10">
    <location>
        <begin position="87"/>
        <end position="313"/>
    </location>
</feature>
<keyword evidence="5" id="KW-0460">Magnesium</keyword>
<dbReference type="Gene3D" id="3.30.70.270">
    <property type="match status" value="1"/>
</dbReference>
<evidence type="ECO:0000256" key="5">
    <source>
        <dbReference type="ARBA" id="ARBA00022842"/>
    </source>
</evidence>
<evidence type="ECO:0000256" key="2">
    <source>
        <dbReference type="ARBA" id="ARBA00022679"/>
    </source>
</evidence>
<dbReference type="PANTHER" id="PTHR34047">
    <property type="entry name" value="NUCLEAR INTRON MATURASE 1, MITOCHONDRIAL-RELATED"/>
    <property type="match status" value="1"/>
</dbReference>
<evidence type="ECO:0000256" key="7">
    <source>
        <dbReference type="ARBA" id="ARBA00023118"/>
    </source>
</evidence>
<dbReference type="GO" id="GO:0003964">
    <property type="term" value="F:RNA-directed DNA polymerase activity"/>
    <property type="evidence" value="ECO:0007669"/>
    <property type="project" value="UniProtKB-KW"/>
</dbReference>
<gene>
    <name evidence="11" type="ORF">JOC94_004743</name>
</gene>
<evidence type="ECO:0000256" key="9">
    <source>
        <dbReference type="ARBA" id="ARBA00048173"/>
    </source>
</evidence>
<dbReference type="Proteomes" id="UP000823485">
    <property type="component" value="Unassembled WGS sequence"/>
</dbReference>
<evidence type="ECO:0000256" key="4">
    <source>
        <dbReference type="ARBA" id="ARBA00022723"/>
    </source>
</evidence>
<sequence length="461" mass="53440">MQRPQKTSADGWPQRDRLETEGYAGACSPVFTEMEQRGGISLIDKVVDINNLFNACKKVKANKGAPGVDGMTVEELFGHVAKYRDHLIRKLKDGSYEPLPVKRVEIPKPDGSKRKLGIPSVRDRMVQQAIYQVIGKLIDPHFSEMSFGFRPKRNQHQAINQSMAYYEQGYRVVVDCDLKSYFDTINHQKLMEYLKEFISDKIVLKLIWKFLKSGILEGGLISPTEEGAPQGGVLSPLLSNIYLHQLDKELERRGHKFVRFADDFCIYVKSRRAGERVLESISRFLEDELKLTVNQKKSQVGSPVKLKFLGFCLHPTGKGVGCRAHHSAKKRFQAKLKSITKRNRPGSFEKIVKEINEVTVGWINYYGIGLMKTYIRSLAQWLNHRLRQMIWKRWKKALTKYRQLCRLGIWNEEAWKVANSRKGYWRVSMSETLHKAIKTETLIKWGLKDLNHLYERRYLSY</sequence>
<name>A0ABS2RDH6_9BACI</name>
<evidence type="ECO:0000313" key="12">
    <source>
        <dbReference type="Proteomes" id="UP000823485"/>
    </source>
</evidence>
<keyword evidence="7" id="KW-0051">Antiviral defense</keyword>
<comment type="caution">
    <text evidence="11">The sequence shown here is derived from an EMBL/GenBank/DDBJ whole genome shotgun (WGS) entry which is preliminary data.</text>
</comment>
<dbReference type="InterPro" id="IPR030931">
    <property type="entry name" value="Group_II_RT_mat"/>
</dbReference>